<comment type="caution">
    <text evidence="1">The sequence shown here is derived from an EMBL/GenBank/DDBJ whole genome shotgun (WGS) entry which is preliminary data.</text>
</comment>
<keyword evidence="2" id="KW-1185">Reference proteome</keyword>
<name>A0A8S1IKH0_9CHLO</name>
<proteinExistence type="predicted"/>
<sequence length="124" mass="14273">MAAGGFTFPFFHEYPPYFTLQPVKETKDKQCQLWGALILSYCKHYKIYVLSADGAGDETALFKNDKINRKLNTEARRAFFDYLVVQGNGVWLDQSQQQFLVLWKKVCCHAMTGAHSPRQSNFVL</sequence>
<organism evidence="1 2">
    <name type="scientific">Ostreobium quekettii</name>
    <dbReference type="NCBI Taxonomy" id="121088"/>
    <lineage>
        <taxon>Eukaryota</taxon>
        <taxon>Viridiplantae</taxon>
        <taxon>Chlorophyta</taxon>
        <taxon>core chlorophytes</taxon>
        <taxon>Ulvophyceae</taxon>
        <taxon>TCBD clade</taxon>
        <taxon>Bryopsidales</taxon>
        <taxon>Ostreobineae</taxon>
        <taxon>Ostreobiaceae</taxon>
        <taxon>Ostreobium</taxon>
    </lineage>
</organism>
<dbReference type="GO" id="GO:0000814">
    <property type="term" value="C:ESCRT II complex"/>
    <property type="evidence" value="ECO:0007669"/>
    <property type="project" value="InterPro"/>
</dbReference>
<protein>
    <recommendedName>
        <fullName evidence="3">Vacuolar protein-sorting-associated protein 25</fullName>
    </recommendedName>
</protein>
<evidence type="ECO:0008006" key="3">
    <source>
        <dbReference type="Google" id="ProtNLM"/>
    </source>
</evidence>
<dbReference type="OrthoDB" id="245150at2759"/>
<dbReference type="InterPro" id="IPR008570">
    <property type="entry name" value="ESCRT-II_cplx_Vps25-sub"/>
</dbReference>
<dbReference type="PANTHER" id="PTHR13149">
    <property type="entry name" value="VACUOLAR PROTEIN SORTING-ASSOCIATED PROTEIN VPS25"/>
    <property type="match status" value="1"/>
</dbReference>
<dbReference type="InterPro" id="IPR036390">
    <property type="entry name" value="WH_DNA-bd_sf"/>
</dbReference>
<reference evidence="1" key="1">
    <citation type="submission" date="2020-12" db="EMBL/GenBank/DDBJ databases">
        <authorList>
            <person name="Iha C."/>
        </authorList>
    </citation>
    <scope>NUCLEOTIDE SEQUENCE</scope>
</reference>
<dbReference type="GO" id="GO:0042803">
    <property type="term" value="F:protein homodimerization activity"/>
    <property type="evidence" value="ECO:0007669"/>
    <property type="project" value="TreeGrafter"/>
</dbReference>
<dbReference type="EMBL" id="CAJHUC010000291">
    <property type="protein sequence ID" value="CAD7695007.1"/>
    <property type="molecule type" value="Genomic_DNA"/>
</dbReference>
<dbReference type="Pfam" id="PF05871">
    <property type="entry name" value="ESCRT-II"/>
    <property type="match status" value="1"/>
</dbReference>
<dbReference type="GO" id="GO:0043328">
    <property type="term" value="P:protein transport to vacuole involved in ubiquitin-dependent protein catabolic process via the multivesicular body sorting pathway"/>
    <property type="evidence" value="ECO:0007669"/>
    <property type="project" value="TreeGrafter"/>
</dbReference>
<dbReference type="Gene3D" id="1.10.10.570">
    <property type="entry name" value="Winged helix' DNA-binding domain. Chain C. Domain 1"/>
    <property type="match status" value="1"/>
</dbReference>
<dbReference type="GO" id="GO:0005198">
    <property type="term" value="F:structural molecule activity"/>
    <property type="evidence" value="ECO:0007669"/>
    <property type="project" value="TreeGrafter"/>
</dbReference>
<evidence type="ECO:0000313" key="1">
    <source>
        <dbReference type="EMBL" id="CAD7695007.1"/>
    </source>
</evidence>
<dbReference type="SUPFAM" id="SSF46785">
    <property type="entry name" value="Winged helix' DNA-binding domain"/>
    <property type="match status" value="1"/>
</dbReference>
<dbReference type="Proteomes" id="UP000708148">
    <property type="component" value="Unassembled WGS sequence"/>
</dbReference>
<dbReference type="AlphaFoldDB" id="A0A8S1IKH0"/>
<gene>
    <name evidence="1" type="ORF">OSTQU699_LOCUS368</name>
</gene>
<dbReference type="PANTHER" id="PTHR13149:SF0">
    <property type="entry name" value="VACUOLAR PROTEIN-SORTING-ASSOCIATED PROTEIN 25"/>
    <property type="match status" value="1"/>
</dbReference>
<evidence type="ECO:0000313" key="2">
    <source>
        <dbReference type="Proteomes" id="UP000708148"/>
    </source>
</evidence>
<accession>A0A8S1IKH0</accession>
<dbReference type="InterPro" id="IPR014041">
    <property type="entry name" value="ESCRT-II_cplx_Vps25-sub_N"/>
</dbReference>